<evidence type="ECO:0000313" key="5">
    <source>
        <dbReference type="Proteomes" id="UP000824890"/>
    </source>
</evidence>
<sequence length="325" mass="37860">MANLWAWACSSLTTTEVHCLLRFSEVRNLKKGGALMGVGMFLLNQKDVLIETFSVKIQFTVKRCINRTLLYLLKYILFNSMFLYPFASHLSLLWLLDSTKRSTDLCFKEKFFLQSLYKVVVSVSETNPLIIYLMDVEKLLESERFYKLFQILLNKISGPVLILGSRVLVPEDDIQEVDEGVSTLFPYNIEIRPPEDESQLLSWKNRLEDDMKMVKFQDNKNQSIPHEPQYHCIFAGMSEPKIVVAVSINPTLLIASRNMLRRKKASLLFNKALCSSCLRSLIYARKQLTDGKRLQHSKKLRQTLIRFSFIHISLWFYQQEDSKYS</sequence>
<dbReference type="EMBL" id="JAGKQM010000014">
    <property type="protein sequence ID" value="KAH0885295.1"/>
    <property type="molecule type" value="Genomic_DNA"/>
</dbReference>
<comment type="caution">
    <text evidence="4">The sequence shown here is derived from an EMBL/GenBank/DDBJ whole genome shotgun (WGS) entry which is preliminary data.</text>
</comment>
<feature type="transmembrane region" description="Helical" evidence="3">
    <location>
        <begin position="72"/>
        <end position="96"/>
    </location>
</feature>
<name>A0ABQ7ZZJ9_BRANA</name>
<gene>
    <name evidence="4" type="ORF">HID58_061391</name>
</gene>
<keyword evidence="1" id="KW-0547">Nucleotide-binding</keyword>
<organism evidence="4 5">
    <name type="scientific">Brassica napus</name>
    <name type="common">Rape</name>
    <dbReference type="NCBI Taxonomy" id="3708"/>
    <lineage>
        <taxon>Eukaryota</taxon>
        <taxon>Viridiplantae</taxon>
        <taxon>Streptophyta</taxon>
        <taxon>Embryophyta</taxon>
        <taxon>Tracheophyta</taxon>
        <taxon>Spermatophyta</taxon>
        <taxon>Magnoliopsida</taxon>
        <taxon>eudicotyledons</taxon>
        <taxon>Gunneridae</taxon>
        <taxon>Pentapetalae</taxon>
        <taxon>rosids</taxon>
        <taxon>malvids</taxon>
        <taxon>Brassicales</taxon>
        <taxon>Brassicaceae</taxon>
        <taxon>Brassiceae</taxon>
        <taxon>Brassica</taxon>
    </lineage>
</organism>
<evidence type="ECO:0000256" key="3">
    <source>
        <dbReference type="SAM" id="Phobius"/>
    </source>
</evidence>
<keyword evidence="2" id="KW-0067">ATP-binding</keyword>
<evidence type="ECO:0000313" key="4">
    <source>
        <dbReference type="EMBL" id="KAH0885295.1"/>
    </source>
</evidence>
<reference evidence="4 5" key="1">
    <citation type="submission" date="2021-05" db="EMBL/GenBank/DDBJ databases">
        <title>Genome Assembly of Synthetic Allotetraploid Brassica napus Reveals Homoeologous Exchanges between Subgenomes.</title>
        <authorList>
            <person name="Davis J.T."/>
        </authorList>
    </citation>
    <scope>NUCLEOTIDE SEQUENCE [LARGE SCALE GENOMIC DNA]</scope>
    <source>
        <strain evidence="5">cv. Da-Ae</strain>
        <tissue evidence="4">Seedling</tissue>
    </source>
</reference>
<proteinExistence type="predicted"/>
<evidence type="ECO:0000256" key="2">
    <source>
        <dbReference type="ARBA" id="ARBA00022840"/>
    </source>
</evidence>
<evidence type="ECO:0000256" key="1">
    <source>
        <dbReference type="ARBA" id="ARBA00022741"/>
    </source>
</evidence>
<dbReference type="InterPro" id="IPR051701">
    <property type="entry name" value="Mito_OM_Translocase_MSP1"/>
</dbReference>
<keyword evidence="5" id="KW-1185">Reference proteome</keyword>
<keyword evidence="3" id="KW-1133">Transmembrane helix</keyword>
<dbReference type="PANTHER" id="PTHR45644">
    <property type="entry name" value="AAA ATPASE, PUTATIVE (AFU_ORTHOLOGUE AFUA_2G12920)-RELATED-RELATED"/>
    <property type="match status" value="1"/>
</dbReference>
<dbReference type="Proteomes" id="UP000824890">
    <property type="component" value="Unassembled WGS sequence"/>
</dbReference>
<dbReference type="PANTHER" id="PTHR45644:SF47">
    <property type="entry name" value="GENOME ASSEMBLY, CHROMOSOME: A10"/>
    <property type="match status" value="1"/>
</dbReference>
<accession>A0ABQ7ZZJ9</accession>
<protein>
    <submittedName>
        <fullName evidence="4">Uncharacterized protein</fullName>
    </submittedName>
</protein>
<keyword evidence="3" id="KW-0812">Transmembrane</keyword>
<keyword evidence="3" id="KW-0472">Membrane</keyword>